<evidence type="ECO:0008006" key="4">
    <source>
        <dbReference type="Google" id="ProtNLM"/>
    </source>
</evidence>
<reference evidence="2" key="1">
    <citation type="submission" date="2022-10" db="EMBL/GenBank/DDBJ databases">
        <title>The complete genomes of actinobacterial strains from the NBC collection.</title>
        <authorList>
            <person name="Joergensen T.S."/>
            <person name="Alvarez Arevalo M."/>
            <person name="Sterndorff E.B."/>
            <person name="Faurdal D."/>
            <person name="Vuksanovic O."/>
            <person name="Mourched A.-S."/>
            <person name="Charusanti P."/>
            <person name="Shaw S."/>
            <person name="Blin K."/>
            <person name="Weber T."/>
        </authorList>
    </citation>
    <scope>NUCLEOTIDE SEQUENCE</scope>
    <source>
        <strain evidence="2">NBC_01482</strain>
    </source>
</reference>
<dbReference type="Proteomes" id="UP001432062">
    <property type="component" value="Chromosome"/>
</dbReference>
<feature type="region of interest" description="Disordered" evidence="1">
    <location>
        <begin position="212"/>
        <end position="236"/>
    </location>
</feature>
<dbReference type="EMBL" id="CP109441">
    <property type="protein sequence ID" value="WUV45349.1"/>
    <property type="molecule type" value="Genomic_DNA"/>
</dbReference>
<protein>
    <recommendedName>
        <fullName evidence="4">Radical SAM protein</fullName>
    </recommendedName>
</protein>
<gene>
    <name evidence="2" type="ORF">OG563_40625</name>
</gene>
<sequence length="236" mass="27028">MTHSGIEDPRIEPVDSAIAARSLETAFKYASRYRVVLYWRPIVPGLNDSESHLRRGLELSHHAHATVFTGLFFKDQIRDYYRAHGLPEPYAEGVRRKVFPEMLERRILNAANTSRSGSPLFRKTSCAVAYAHGGADYNGHYGIPELCDICPSAQLQRCEQAWRRPDERHVADLADELGGRLIEVNDRAVVVAGLDEQRRYYMQHGHGYQVHDIDKPHHHQRHGRADLGWPTTRETR</sequence>
<evidence type="ECO:0000313" key="2">
    <source>
        <dbReference type="EMBL" id="WUV45349.1"/>
    </source>
</evidence>
<evidence type="ECO:0000256" key="1">
    <source>
        <dbReference type="SAM" id="MobiDB-lite"/>
    </source>
</evidence>
<accession>A0ABZ1YUC8</accession>
<organism evidence="2 3">
    <name type="scientific">Nocardia vinacea</name>
    <dbReference type="NCBI Taxonomy" id="96468"/>
    <lineage>
        <taxon>Bacteria</taxon>
        <taxon>Bacillati</taxon>
        <taxon>Actinomycetota</taxon>
        <taxon>Actinomycetes</taxon>
        <taxon>Mycobacteriales</taxon>
        <taxon>Nocardiaceae</taxon>
        <taxon>Nocardia</taxon>
    </lineage>
</organism>
<evidence type="ECO:0000313" key="3">
    <source>
        <dbReference type="Proteomes" id="UP001432062"/>
    </source>
</evidence>
<keyword evidence="3" id="KW-1185">Reference proteome</keyword>
<name>A0ABZ1YUC8_9NOCA</name>
<dbReference type="RefSeq" id="WP_329408644.1">
    <property type="nucleotide sequence ID" value="NZ_CP109441.1"/>
</dbReference>
<proteinExistence type="predicted"/>